<accession>A0A2M7G6P9</accession>
<dbReference type="AlphaFoldDB" id="A0A2M7G6P9"/>
<dbReference type="PANTHER" id="PTHR13184:SF5">
    <property type="entry name" value="METHYLTRANSFERASE-LIKE PROTEIN 17, MITOCHONDRIAL"/>
    <property type="match status" value="1"/>
</dbReference>
<reference evidence="5 6" key="1">
    <citation type="submission" date="2017-09" db="EMBL/GenBank/DDBJ databases">
        <title>Depth-based differentiation of microbial function through sediment-hosted aquifers and enrichment of novel symbionts in the deep terrestrial subsurface.</title>
        <authorList>
            <person name="Probst A.J."/>
            <person name="Ladd B."/>
            <person name="Jarett J.K."/>
            <person name="Geller-Mcgrath D.E."/>
            <person name="Sieber C.M."/>
            <person name="Emerson J.B."/>
            <person name="Anantharaman K."/>
            <person name="Thomas B.C."/>
            <person name="Malmstrom R."/>
            <person name="Stieglmeier M."/>
            <person name="Klingl A."/>
            <person name="Woyke T."/>
            <person name="Ryan C.M."/>
            <person name="Banfield J.F."/>
        </authorList>
    </citation>
    <scope>NUCLEOTIDE SEQUENCE [LARGE SCALE GENOMIC DNA]</scope>
    <source>
        <strain evidence="5">CG17_big_fil_post_rev_8_21_14_2_50_48_46</strain>
    </source>
</reference>
<dbReference type="Proteomes" id="UP000231019">
    <property type="component" value="Unassembled WGS sequence"/>
</dbReference>
<dbReference type="GO" id="GO:0003735">
    <property type="term" value="F:structural constituent of ribosome"/>
    <property type="evidence" value="ECO:0007669"/>
    <property type="project" value="TreeGrafter"/>
</dbReference>
<keyword evidence="3" id="KW-0408">Iron</keyword>
<evidence type="ECO:0000256" key="1">
    <source>
        <dbReference type="ARBA" id="ARBA00022723"/>
    </source>
</evidence>
<dbReference type="PANTHER" id="PTHR13184">
    <property type="entry name" value="37S RIBOSOMAL PROTEIN S22"/>
    <property type="match status" value="1"/>
</dbReference>
<evidence type="ECO:0000256" key="2">
    <source>
        <dbReference type="ARBA" id="ARBA00022946"/>
    </source>
</evidence>
<dbReference type="GO" id="GO:0015935">
    <property type="term" value="C:small ribosomal subunit"/>
    <property type="evidence" value="ECO:0007669"/>
    <property type="project" value="TreeGrafter"/>
</dbReference>
<protein>
    <recommendedName>
        <fullName evidence="7">rRNA methyltransferase</fullName>
    </recommendedName>
</protein>
<dbReference type="Pfam" id="PF09243">
    <property type="entry name" value="Rsm22"/>
    <property type="match status" value="1"/>
</dbReference>
<keyword evidence="2" id="KW-0809">Transit peptide</keyword>
<gene>
    <name evidence="5" type="ORF">COW36_07685</name>
</gene>
<dbReference type="GO" id="GO:0006412">
    <property type="term" value="P:translation"/>
    <property type="evidence" value="ECO:0007669"/>
    <property type="project" value="InterPro"/>
</dbReference>
<keyword evidence="1" id="KW-0479">Metal-binding</keyword>
<proteinExistence type="predicted"/>
<dbReference type="SUPFAM" id="SSF53335">
    <property type="entry name" value="S-adenosyl-L-methionine-dependent methyltransferases"/>
    <property type="match status" value="1"/>
</dbReference>
<dbReference type="GO" id="GO:0046872">
    <property type="term" value="F:metal ion binding"/>
    <property type="evidence" value="ECO:0007669"/>
    <property type="project" value="UniProtKB-KW"/>
</dbReference>
<dbReference type="InterPro" id="IPR015324">
    <property type="entry name" value="Ribosomal_Rsm22-like"/>
</dbReference>
<name>A0A2M7G6P9_9BACT</name>
<evidence type="ECO:0000313" key="6">
    <source>
        <dbReference type="Proteomes" id="UP000231019"/>
    </source>
</evidence>
<evidence type="ECO:0000256" key="4">
    <source>
        <dbReference type="ARBA" id="ARBA00023014"/>
    </source>
</evidence>
<evidence type="ECO:0008006" key="7">
    <source>
        <dbReference type="Google" id="ProtNLM"/>
    </source>
</evidence>
<keyword evidence="4" id="KW-0411">Iron-sulfur</keyword>
<evidence type="ECO:0000313" key="5">
    <source>
        <dbReference type="EMBL" id="PIW17721.1"/>
    </source>
</evidence>
<evidence type="ECO:0000256" key="3">
    <source>
        <dbReference type="ARBA" id="ARBA00023004"/>
    </source>
</evidence>
<dbReference type="Gene3D" id="3.40.50.150">
    <property type="entry name" value="Vaccinia Virus protein VP39"/>
    <property type="match status" value="1"/>
</dbReference>
<dbReference type="InterPro" id="IPR029063">
    <property type="entry name" value="SAM-dependent_MTases_sf"/>
</dbReference>
<sequence>MLPDYIAQFIQQEAGSQRLKSLRPVRDQLSQSYSERSGQGGTRLNSQADRQVYRLSRLPAIYAVIESLGREIQKLAPDFNPSSLLDLGAGPGTVALALQSVFSQLQSIELVEQDREQLQWGQALFRASKLPVLAQAHWQVADLNALRVFPSAEMITLSYVLNELPAAAQAALIARLLAQPAWMLLLVEPGTPAGYRHLLAAREQALKEGWHILGPCPHEGVCPLSEDDWCHFAVRVQRSQAQRYLKDGFESYEDEKFSWLALCRAPSEQASGARIIRRPVYRKGVVDLHLCKASGEARLQGIARSHPAYKAARKADWGDALHGL</sequence>
<dbReference type="InterPro" id="IPR052571">
    <property type="entry name" value="Mt_RNA_Methyltransferase"/>
</dbReference>
<organism evidence="5 6">
    <name type="scientific">bacterium (Candidatus Blackallbacteria) CG17_big_fil_post_rev_8_21_14_2_50_48_46</name>
    <dbReference type="NCBI Taxonomy" id="2014261"/>
    <lineage>
        <taxon>Bacteria</taxon>
        <taxon>Candidatus Blackallbacteria</taxon>
    </lineage>
</organism>
<comment type="caution">
    <text evidence="5">The sequence shown here is derived from an EMBL/GenBank/DDBJ whole genome shotgun (WGS) entry which is preliminary data.</text>
</comment>
<dbReference type="GO" id="GO:0051536">
    <property type="term" value="F:iron-sulfur cluster binding"/>
    <property type="evidence" value="ECO:0007669"/>
    <property type="project" value="UniProtKB-KW"/>
</dbReference>
<dbReference type="EMBL" id="PFFQ01000021">
    <property type="protein sequence ID" value="PIW17721.1"/>
    <property type="molecule type" value="Genomic_DNA"/>
</dbReference>
<dbReference type="GO" id="GO:0008168">
    <property type="term" value="F:methyltransferase activity"/>
    <property type="evidence" value="ECO:0007669"/>
    <property type="project" value="InterPro"/>
</dbReference>